<dbReference type="Proteomes" id="UP001156102">
    <property type="component" value="Unassembled WGS sequence"/>
</dbReference>
<dbReference type="Pfam" id="PF13790">
    <property type="entry name" value="SR1P"/>
    <property type="match status" value="1"/>
</dbReference>
<evidence type="ECO:0000313" key="1">
    <source>
        <dbReference type="EMBL" id="MCP8969366.1"/>
    </source>
</evidence>
<dbReference type="EMBL" id="JANCLT010000006">
    <property type="protein sequence ID" value="MCP8969366.1"/>
    <property type="molecule type" value="Genomic_DNA"/>
</dbReference>
<proteinExistence type="predicted"/>
<keyword evidence="2" id="KW-1185">Reference proteome</keyword>
<accession>A0AA41X5L9</accession>
<gene>
    <name evidence="1" type="ORF">NK662_12600</name>
</gene>
<reference evidence="1" key="1">
    <citation type="submission" date="2022-07" db="EMBL/GenBank/DDBJ databases">
        <authorList>
            <person name="Li W.-J."/>
            <person name="Deng Q.-Q."/>
        </authorList>
    </citation>
    <scope>NUCLEOTIDE SEQUENCE</scope>
    <source>
        <strain evidence="1">SYSU M60031</strain>
    </source>
</reference>
<evidence type="ECO:0000313" key="2">
    <source>
        <dbReference type="Proteomes" id="UP001156102"/>
    </source>
</evidence>
<dbReference type="RefSeq" id="WP_254759288.1">
    <property type="nucleotide sequence ID" value="NZ_JANCLT010000006.1"/>
</dbReference>
<comment type="caution">
    <text evidence="1">The sequence shown here is derived from an EMBL/GenBank/DDBJ whole genome shotgun (WGS) entry which is preliminary data.</text>
</comment>
<organism evidence="1 2">
    <name type="scientific">Ectobacillus ponti</name>
    <dbReference type="NCBI Taxonomy" id="2961894"/>
    <lineage>
        <taxon>Bacteria</taxon>
        <taxon>Bacillati</taxon>
        <taxon>Bacillota</taxon>
        <taxon>Bacilli</taxon>
        <taxon>Bacillales</taxon>
        <taxon>Bacillaceae</taxon>
        <taxon>Ectobacillus</taxon>
    </lineage>
</organism>
<name>A0AA41X5L9_9BACI</name>
<dbReference type="InterPro" id="IPR025236">
    <property type="entry name" value="SR1P"/>
</dbReference>
<protein>
    <submittedName>
        <fullName evidence="1">GapA-binding peptide SR1P</fullName>
    </submittedName>
</protein>
<sequence>MQVKQGIIICQACEEVIAEVDGAEAVKTWYGVCAGCSGKKRMSEGER</sequence>
<dbReference type="AlphaFoldDB" id="A0AA41X5L9"/>